<dbReference type="PANTHER" id="PTHR31356:SF66">
    <property type="entry name" value="CATALASE-PEROXIDASE"/>
    <property type="match status" value="1"/>
</dbReference>
<keyword evidence="2" id="KW-0349">Heme</keyword>
<dbReference type="InterPro" id="IPR019794">
    <property type="entry name" value="Peroxidases_AS"/>
</dbReference>
<protein>
    <recommendedName>
        <fullName evidence="7">Peroxidase</fullName>
        <ecNumber evidence="7">1.11.1.-</ecNumber>
    </recommendedName>
</protein>
<evidence type="ECO:0000256" key="6">
    <source>
        <dbReference type="RuleBase" id="RU004241"/>
    </source>
</evidence>
<evidence type="ECO:0000259" key="8">
    <source>
        <dbReference type="Pfam" id="PF00141"/>
    </source>
</evidence>
<proteinExistence type="inferred from homology"/>
<dbReference type="EMBL" id="JBFXLU010000162">
    <property type="protein sequence ID" value="KAL2837345.1"/>
    <property type="molecule type" value="Genomic_DNA"/>
</dbReference>
<evidence type="ECO:0000256" key="5">
    <source>
        <dbReference type="ARBA" id="ARBA00023004"/>
    </source>
</evidence>
<dbReference type="Proteomes" id="UP001610446">
    <property type="component" value="Unassembled WGS sequence"/>
</dbReference>
<dbReference type="InterPro" id="IPR002016">
    <property type="entry name" value="Haem_peroxidase"/>
</dbReference>
<organism evidence="9 10">
    <name type="scientific">Aspergillus pseudoustus</name>
    <dbReference type="NCBI Taxonomy" id="1810923"/>
    <lineage>
        <taxon>Eukaryota</taxon>
        <taxon>Fungi</taxon>
        <taxon>Dikarya</taxon>
        <taxon>Ascomycota</taxon>
        <taxon>Pezizomycotina</taxon>
        <taxon>Eurotiomycetes</taxon>
        <taxon>Eurotiomycetidae</taxon>
        <taxon>Eurotiales</taxon>
        <taxon>Aspergillaceae</taxon>
        <taxon>Aspergillus</taxon>
        <taxon>Aspergillus subgen. Nidulantes</taxon>
    </lineage>
</organism>
<comment type="similarity">
    <text evidence="6">Belongs to the peroxidase family.</text>
</comment>
<keyword evidence="4 7" id="KW-0560">Oxidoreductase</keyword>
<keyword evidence="3" id="KW-0479">Metal-binding</keyword>
<keyword evidence="1 7" id="KW-0575">Peroxidase</keyword>
<dbReference type="PROSITE" id="PS00436">
    <property type="entry name" value="PEROXIDASE_2"/>
    <property type="match status" value="1"/>
</dbReference>
<evidence type="ECO:0000313" key="10">
    <source>
        <dbReference type="Proteomes" id="UP001610446"/>
    </source>
</evidence>
<dbReference type="Gene3D" id="1.10.420.10">
    <property type="entry name" value="Peroxidase, domain 2"/>
    <property type="match status" value="1"/>
</dbReference>
<evidence type="ECO:0000256" key="1">
    <source>
        <dbReference type="ARBA" id="ARBA00022559"/>
    </source>
</evidence>
<evidence type="ECO:0000313" key="9">
    <source>
        <dbReference type="EMBL" id="KAL2837345.1"/>
    </source>
</evidence>
<dbReference type="PANTHER" id="PTHR31356">
    <property type="entry name" value="THYLAKOID LUMENAL 29 KDA PROTEIN, CHLOROPLASTIC-RELATED"/>
    <property type="match status" value="1"/>
</dbReference>
<name>A0ABR4JBF4_9EURO</name>
<evidence type="ECO:0000256" key="3">
    <source>
        <dbReference type="ARBA" id="ARBA00022723"/>
    </source>
</evidence>
<dbReference type="InterPro" id="IPR010255">
    <property type="entry name" value="Haem_peroxidase_sf"/>
</dbReference>
<dbReference type="InterPro" id="IPR044831">
    <property type="entry name" value="Ccp1-like"/>
</dbReference>
<dbReference type="EC" id="1.11.1.-" evidence="7"/>
<dbReference type="PROSITE" id="PS00435">
    <property type="entry name" value="PEROXIDASE_1"/>
    <property type="match status" value="1"/>
</dbReference>
<reference evidence="9 10" key="1">
    <citation type="submission" date="2024-07" db="EMBL/GenBank/DDBJ databases">
        <title>Section-level genome sequencing and comparative genomics of Aspergillus sections Usti and Cavernicolus.</title>
        <authorList>
            <consortium name="Lawrence Berkeley National Laboratory"/>
            <person name="Nybo J.L."/>
            <person name="Vesth T.C."/>
            <person name="Theobald S."/>
            <person name="Frisvad J.C."/>
            <person name="Larsen T.O."/>
            <person name="Kjaerboelling I."/>
            <person name="Rothschild-Mancinelli K."/>
            <person name="Lyhne E.K."/>
            <person name="Kogle M.E."/>
            <person name="Barry K."/>
            <person name="Clum A."/>
            <person name="Na H."/>
            <person name="Ledsgaard L."/>
            <person name="Lin J."/>
            <person name="Lipzen A."/>
            <person name="Kuo A."/>
            <person name="Riley R."/>
            <person name="Mondo S."/>
            <person name="Labutti K."/>
            <person name="Haridas S."/>
            <person name="Pangalinan J."/>
            <person name="Salamov A.A."/>
            <person name="Simmons B.A."/>
            <person name="Magnuson J.K."/>
            <person name="Chen J."/>
            <person name="Drula E."/>
            <person name="Henrissat B."/>
            <person name="Wiebenga A."/>
            <person name="Lubbers R.J."/>
            <person name="Gomes A.C."/>
            <person name="Makela M.R."/>
            <person name="Stajich J."/>
            <person name="Grigoriev I.V."/>
            <person name="Mortensen U.H."/>
            <person name="De Vries R.P."/>
            <person name="Baker S.E."/>
            <person name="Andersen M.R."/>
        </authorList>
    </citation>
    <scope>NUCLEOTIDE SEQUENCE [LARGE SCALE GENOMIC DNA]</scope>
    <source>
        <strain evidence="9 10">CBS 123904</strain>
    </source>
</reference>
<dbReference type="GO" id="GO:0004601">
    <property type="term" value="F:peroxidase activity"/>
    <property type="evidence" value="ECO:0007669"/>
    <property type="project" value="UniProtKB-KW"/>
</dbReference>
<dbReference type="PRINTS" id="PR00458">
    <property type="entry name" value="PEROXIDASE"/>
</dbReference>
<dbReference type="InterPro" id="IPR019793">
    <property type="entry name" value="Peroxidases_heam-ligand_BS"/>
</dbReference>
<accession>A0ABR4JBF4</accession>
<evidence type="ECO:0000256" key="4">
    <source>
        <dbReference type="ARBA" id="ARBA00023002"/>
    </source>
</evidence>
<evidence type="ECO:0000256" key="7">
    <source>
        <dbReference type="RuleBase" id="RU363051"/>
    </source>
</evidence>
<feature type="domain" description="Plant heme peroxidase family profile" evidence="8">
    <location>
        <begin position="179"/>
        <end position="274"/>
    </location>
</feature>
<keyword evidence="5" id="KW-0408">Iron</keyword>
<gene>
    <name evidence="9" type="ORF">BJY01DRAFT_237909</name>
</gene>
<dbReference type="Gene3D" id="1.10.520.10">
    <property type="match status" value="1"/>
</dbReference>
<dbReference type="SUPFAM" id="SSF48113">
    <property type="entry name" value="Heme-dependent peroxidases"/>
    <property type="match status" value="1"/>
</dbReference>
<keyword evidence="10" id="KW-1185">Reference proteome</keyword>
<evidence type="ECO:0000256" key="2">
    <source>
        <dbReference type="ARBA" id="ARBA00022617"/>
    </source>
</evidence>
<sequence length="344" mass="37663">MQDLFNEINIRQSSSETSQLIGDLIEGATTPVGRRVRDCITGGSSTCENQERKDYERPGALGSAACQADTCCVRDFIQEELVQRFIHQNGTCNGLARAAVRLGFHDAGSWSTTSGMGGADGSFLLSPDEINRPENDGLQEIRTEGLQLLDRYSRNGVSAADLVQFMHNVATEANPPGLIPSNNETDATYLIALFANKTISARDLAALLGAHTVAQQFHVNPSLAGQSLDSTPGVWDMNFYREMARPNPPSGVYRLSSDEALSLADGTSQRFEAFTDVTFGQTVWNAQYSSAYIRLSLLGVNKINQLTDCTRVLPNAVTSFSKYSKFMYFRSLGMLYQYSNACLK</sequence>
<comment type="caution">
    <text evidence="9">The sequence shown here is derived from an EMBL/GenBank/DDBJ whole genome shotgun (WGS) entry which is preliminary data.</text>
</comment>
<dbReference type="Pfam" id="PF00141">
    <property type="entry name" value="peroxidase"/>
    <property type="match status" value="2"/>
</dbReference>
<feature type="domain" description="Plant heme peroxidase family profile" evidence="8">
    <location>
        <begin position="82"/>
        <end position="173"/>
    </location>
</feature>